<dbReference type="PANTHER" id="PTHR43404:SF1">
    <property type="entry name" value="MNN4P"/>
    <property type="match status" value="1"/>
</dbReference>
<evidence type="ECO:0000313" key="2">
    <source>
        <dbReference type="EMBL" id="TPP60900.1"/>
    </source>
</evidence>
<comment type="caution">
    <text evidence="2">The sequence shown here is derived from an EMBL/GenBank/DDBJ whole genome shotgun (WGS) entry which is preliminary data.</text>
</comment>
<dbReference type="Proteomes" id="UP000316759">
    <property type="component" value="Unassembled WGS sequence"/>
</dbReference>
<name>A0A504YT21_FASGI</name>
<gene>
    <name evidence="2" type="ORF">FGIG_05302</name>
</gene>
<dbReference type="STRING" id="46835.A0A504YT21"/>
<feature type="domain" description="LicD/FKTN/FKRP nucleotidyltransferase" evidence="1">
    <location>
        <begin position="72"/>
        <end position="112"/>
    </location>
</feature>
<sequence length="269" mass="31031">MKSGQPSSTTIGPAQLSTIYRHWADKKPPVYHIHPYYYEIRADHIGGNHSCPVNEGRRKVAYHLLRYWIELTNKHNIVWWITFGTLLGAIREKDFIPYDTDVDVEVLGDYEHIVRSLAVRRGQINPNRINLITRIGSACQHDGGLKYDCEGYWQTQQTDRCAICYPLGRLFHGESGYIDIYSSVIRAVHCSNPLNPNHIEFTVEQQGSGHLDKKPWMVRMREIFPLSTCVYMGLNVPCPRDAHSVLTKFYGKDYRKPSRFCNSVTGEWS</sequence>
<keyword evidence="3" id="KW-1185">Reference proteome</keyword>
<protein>
    <recommendedName>
        <fullName evidence="1">LicD/FKTN/FKRP nucleotidyltransferase domain-containing protein</fullName>
    </recommendedName>
</protein>
<dbReference type="OrthoDB" id="444255at2759"/>
<evidence type="ECO:0000313" key="3">
    <source>
        <dbReference type="Proteomes" id="UP000316759"/>
    </source>
</evidence>
<accession>A0A504YT21</accession>
<evidence type="ECO:0000259" key="1">
    <source>
        <dbReference type="Pfam" id="PF04991"/>
    </source>
</evidence>
<dbReference type="InterPro" id="IPR007074">
    <property type="entry name" value="LicD/FKTN/FKRP_NTP_transf"/>
</dbReference>
<dbReference type="GO" id="GO:0009100">
    <property type="term" value="P:glycoprotein metabolic process"/>
    <property type="evidence" value="ECO:0007669"/>
    <property type="project" value="UniProtKB-ARBA"/>
</dbReference>
<dbReference type="InterPro" id="IPR052942">
    <property type="entry name" value="LPS_cholinephosphotransferase"/>
</dbReference>
<proteinExistence type="predicted"/>
<dbReference type="PANTHER" id="PTHR43404">
    <property type="entry name" value="LIPOPOLYSACCHARIDE CHOLINEPHOSPHOTRANSFERASE LICD"/>
    <property type="match status" value="1"/>
</dbReference>
<dbReference type="AlphaFoldDB" id="A0A504YT21"/>
<dbReference type="Pfam" id="PF04991">
    <property type="entry name" value="LicD"/>
    <property type="match status" value="1"/>
</dbReference>
<dbReference type="EMBL" id="SUNJ01008835">
    <property type="protein sequence ID" value="TPP60900.1"/>
    <property type="molecule type" value="Genomic_DNA"/>
</dbReference>
<reference evidence="2 3" key="1">
    <citation type="submission" date="2019-04" db="EMBL/GenBank/DDBJ databases">
        <title>Annotation for the trematode Fasciola gigantica.</title>
        <authorList>
            <person name="Choi Y.-J."/>
        </authorList>
    </citation>
    <scope>NUCLEOTIDE SEQUENCE [LARGE SCALE GENOMIC DNA]</scope>
    <source>
        <strain evidence="2">Uganda_cow_1</strain>
    </source>
</reference>
<organism evidence="2 3">
    <name type="scientific">Fasciola gigantica</name>
    <name type="common">Giant liver fluke</name>
    <dbReference type="NCBI Taxonomy" id="46835"/>
    <lineage>
        <taxon>Eukaryota</taxon>
        <taxon>Metazoa</taxon>
        <taxon>Spiralia</taxon>
        <taxon>Lophotrochozoa</taxon>
        <taxon>Platyhelminthes</taxon>
        <taxon>Trematoda</taxon>
        <taxon>Digenea</taxon>
        <taxon>Plagiorchiida</taxon>
        <taxon>Echinostomata</taxon>
        <taxon>Echinostomatoidea</taxon>
        <taxon>Fasciolidae</taxon>
        <taxon>Fasciola</taxon>
    </lineage>
</organism>